<dbReference type="SMART" id="SM00257">
    <property type="entry name" value="LysM"/>
    <property type="match status" value="1"/>
</dbReference>
<evidence type="ECO:0000313" key="3">
    <source>
        <dbReference type="Proteomes" id="UP001314903"/>
    </source>
</evidence>
<gene>
    <name evidence="2" type="ORF">J2Z35_000842</name>
</gene>
<reference evidence="2 3" key="1">
    <citation type="submission" date="2021-03" db="EMBL/GenBank/DDBJ databases">
        <title>Genomic Encyclopedia of Type Strains, Phase IV (KMG-IV): sequencing the most valuable type-strain genomes for metagenomic binning, comparative biology and taxonomic classification.</title>
        <authorList>
            <person name="Goeker M."/>
        </authorList>
    </citation>
    <scope>NUCLEOTIDE SEQUENCE [LARGE SCALE GENOMIC DNA]</scope>
    <source>
        <strain evidence="2 3">DSM 27512</strain>
    </source>
</reference>
<dbReference type="PROSITE" id="PS51782">
    <property type="entry name" value="LYSM"/>
    <property type="match status" value="1"/>
</dbReference>
<dbReference type="SUPFAM" id="SSF54106">
    <property type="entry name" value="LysM domain"/>
    <property type="match status" value="1"/>
</dbReference>
<dbReference type="InterPro" id="IPR036779">
    <property type="entry name" value="LysM_dom_sf"/>
</dbReference>
<evidence type="ECO:0000313" key="2">
    <source>
        <dbReference type="EMBL" id="MBP2027050.1"/>
    </source>
</evidence>
<dbReference type="Gene3D" id="3.10.350.10">
    <property type="entry name" value="LysM domain"/>
    <property type="match status" value="1"/>
</dbReference>
<sequence>MNRKSFKKINLLLILTALIIIASYSILSWATDSSSHPSHEEEIYVVVEKGDTLWDIAKKHKKDKEDIREVIYNISKYNNMESLNIVPGQIVYIPSK</sequence>
<proteinExistence type="predicted"/>
<dbReference type="Proteomes" id="UP001314903">
    <property type="component" value="Unassembled WGS sequence"/>
</dbReference>
<dbReference type="CDD" id="cd00118">
    <property type="entry name" value="LysM"/>
    <property type="match status" value="1"/>
</dbReference>
<comment type="caution">
    <text evidence="2">The sequence shown here is derived from an EMBL/GenBank/DDBJ whole genome shotgun (WGS) entry which is preliminary data.</text>
</comment>
<organism evidence="2 3">
    <name type="scientific">Acetoanaerobium pronyense</name>
    <dbReference type="NCBI Taxonomy" id="1482736"/>
    <lineage>
        <taxon>Bacteria</taxon>
        <taxon>Bacillati</taxon>
        <taxon>Bacillota</taxon>
        <taxon>Clostridia</taxon>
        <taxon>Peptostreptococcales</taxon>
        <taxon>Filifactoraceae</taxon>
        <taxon>Acetoanaerobium</taxon>
    </lineage>
</organism>
<dbReference type="InterPro" id="IPR018392">
    <property type="entry name" value="LysM"/>
</dbReference>
<protein>
    <submittedName>
        <fullName evidence="2">LysM repeat protein</fullName>
    </submittedName>
</protein>
<dbReference type="Pfam" id="PF01476">
    <property type="entry name" value="LysM"/>
    <property type="match status" value="1"/>
</dbReference>
<evidence type="ECO:0000259" key="1">
    <source>
        <dbReference type="PROSITE" id="PS51782"/>
    </source>
</evidence>
<keyword evidence="3" id="KW-1185">Reference proteome</keyword>
<accession>A0ABS4KH09</accession>
<feature type="domain" description="LysM" evidence="1">
    <location>
        <begin position="43"/>
        <end position="93"/>
    </location>
</feature>
<name>A0ABS4KH09_9FIRM</name>
<dbReference type="RefSeq" id="WP_209659704.1">
    <property type="nucleotide sequence ID" value="NZ_JAGGLI010000006.1"/>
</dbReference>
<dbReference type="EMBL" id="JAGGLI010000006">
    <property type="protein sequence ID" value="MBP2027050.1"/>
    <property type="molecule type" value="Genomic_DNA"/>
</dbReference>